<dbReference type="PROSITE" id="PS50293">
    <property type="entry name" value="TPR_REGION"/>
    <property type="match status" value="2"/>
</dbReference>
<dbReference type="SMART" id="SM00028">
    <property type="entry name" value="TPR"/>
    <property type="match status" value="10"/>
</dbReference>
<dbReference type="InterPro" id="IPR019734">
    <property type="entry name" value="TPR_rpt"/>
</dbReference>
<dbReference type="Proteomes" id="UP000218785">
    <property type="component" value="Chromosome"/>
</dbReference>
<keyword evidence="6" id="KW-1185">Reference proteome</keyword>
<dbReference type="EMBL" id="AP018248">
    <property type="protein sequence ID" value="BAY97440.1"/>
    <property type="molecule type" value="Genomic_DNA"/>
</dbReference>
<feature type="repeat" description="TPR" evidence="3">
    <location>
        <begin position="392"/>
        <end position="425"/>
    </location>
</feature>
<name>A0A1Z4MVG1_9CYAN</name>
<dbReference type="PANTHER" id="PTHR44943:SF4">
    <property type="entry name" value="TPR REPEAT-CONTAINING PROTEIN MJ0798"/>
    <property type="match status" value="1"/>
</dbReference>
<dbReference type="KEGG" id="ttq:NIES37_13820"/>
<evidence type="ECO:0000313" key="5">
    <source>
        <dbReference type="EMBL" id="BAY97440.1"/>
    </source>
</evidence>
<gene>
    <name evidence="5" type="ORF">NIES37_13820</name>
</gene>
<dbReference type="InterPro" id="IPR051685">
    <property type="entry name" value="Ycf3/AcsC/BcsC/TPR_MFPF"/>
</dbReference>
<keyword evidence="5" id="KW-0808">Transferase</keyword>
<dbReference type="RefSeq" id="WP_096574499.1">
    <property type="nucleotide sequence ID" value="NZ_CAWNJS010000001.1"/>
</dbReference>
<feature type="repeat" description="TPR" evidence="3">
    <location>
        <begin position="222"/>
        <end position="255"/>
    </location>
</feature>
<feature type="repeat" description="TPR" evidence="3">
    <location>
        <begin position="460"/>
        <end position="493"/>
    </location>
</feature>
<reference evidence="5 6" key="1">
    <citation type="submission" date="2017-06" db="EMBL/GenBank/DDBJ databases">
        <title>Genome sequencing of cyanobaciteial culture collection at National Institute for Environmental Studies (NIES).</title>
        <authorList>
            <person name="Hirose Y."/>
            <person name="Shimura Y."/>
            <person name="Fujisawa T."/>
            <person name="Nakamura Y."/>
            <person name="Kawachi M."/>
        </authorList>
    </citation>
    <scope>NUCLEOTIDE SEQUENCE [LARGE SCALE GENOMIC DNA]</scope>
    <source>
        <strain evidence="5 6">NIES-37</strain>
    </source>
</reference>
<dbReference type="Pfam" id="PF13432">
    <property type="entry name" value="TPR_16"/>
    <property type="match status" value="2"/>
</dbReference>
<dbReference type="Pfam" id="PF13414">
    <property type="entry name" value="TPR_11"/>
    <property type="match status" value="1"/>
</dbReference>
<evidence type="ECO:0000259" key="4">
    <source>
        <dbReference type="Pfam" id="PF12770"/>
    </source>
</evidence>
<sequence length="1095" mass="124901">MLQQLWLLIKDYIQQLSGNEQSSYNYLTEEKLAEIRRELEDTEYESLFIHLLVRVNDESWSRGQVTGFLDANRINQRNLAKWLRGFGETLLALPQENDALASRIVRLGELGAGEISDVAYDIGVRLLGCGKATNQVFEESRPANAEEGKEQGDAAAWFNQGNQQLMYGDFAGAIASLKKATKINPNLHIAWFNQGAAFYQLQQFEQVIIACDKAIKIKSDFYQAWFNRATALEQLGRFDEAVTSLEKAIEVKSDFYQAWYKQAEILSQLKRFTEAIACCDQAVKIKPDYYQAWFHWGYILNQHGQFEQAIIYYDTAIAIKPDYYQAWVNRGAAMHALKKLSDALISYERAIEIQPQAYLAWHNQGNILTELEQFGEALNAYNQALKLEPNYYQAWNNKGLVLRKLRLFQESIAAYDRAIAIKPQNDLAWNNRGLTLSEMGDYKAAIASYDKAIKINPNNKFAWNNRGAALSDLQLFEEAIASFDKAIEISFDFYEAWLNRGMTAGNSVNCDRLLALLSTVAIQNPLLNQRGYEGELASYEEGLKYCYQDTHPKGWGKLYQAMGNALYFRGRADSRPHSYWYKAVTNYNEALKTLTAADFPHLHLEVLQNLIRVQLNLGEKAKAEELKRRGTDILRRLLDECKSPEKKKQLALKFAGFQQLTVDLAVQSRNLSTALELAEQGKNACMSWLLDGWSDESPKWVEMKQLLNPHTAIVYWHLSPAALHTFIFQHNTPSLIVLGAKSLTPVQRLRDFESWLKTWNEQYANYRQSKDKHSEDAKTWRDNLPAMLNQLSEILDINAIVSQISDITQLILIPHRDLHRFPLHTLFPREFTISYLPSIQLGLISQSNENQLSHQLLSIEHPNSAGYPELEFAQVESEAICRIFPHNTRQRSEEATKDAVIKALPQGYGILNFTGHGEYNFHNPALSFLVLADKDKLTLTDIRDFDLRSYQLVSLAACETAITGNHTITTEYVGLVSGFMSCGVASVVSTLWTVESAASALVMIQFYQRLQQGKSKVVALAEATQWLRNVTHDELAAWYAEEIAKLPEDEGILRRFLLRHLNNLKNQLEPINQPYNHPYFWAAFTITGILPIILK</sequence>
<dbReference type="Pfam" id="PF13181">
    <property type="entry name" value="TPR_8"/>
    <property type="match status" value="1"/>
</dbReference>
<feature type="domain" description="CHAT" evidence="4">
    <location>
        <begin position="788"/>
        <end position="1088"/>
    </location>
</feature>
<dbReference type="SUPFAM" id="SSF48452">
    <property type="entry name" value="TPR-like"/>
    <property type="match status" value="2"/>
</dbReference>
<organism evidence="5 6">
    <name type="scientific">Tolypothrix tenuis PCC 7101</name>
    <dbReference type="NCBI Taxonomy" id="231146"/>
    <lineage>
        <taxon>Bacteria</taxon>
        <taxon>Bacillati</taxon>
        <taxon>Cyanobacteriota</taxon>
        <taxon>Cyanophyceae</taxon>
        <taxon>Nostocales</taxon>
        <taxon>Tolypothrichaceae</taxon>
        <taxon>Tolypothrix</taxon>
    </lineage>
</organism>
<evidence type="ECO:0000256" key="2">
    <source>
        <dbReference type="ARBA" id="ARBA00022803"/>
    </source>
</evidence>
<feature type="repeat" description="TPR" evidence="3">
    <location>
        <begin position="154"/>
        <end position="187"/>
    </location>
</feature>
<dbReference type="Pfam" id="PF00515">
    <property type="entry name" value="TPR_1"/>
    <property type="match status" value="1"/>
</dbReference>
<feature type="repeat" description="TPR" evidence="3">
    <location>
        <begin position="256"/>
        <end position="289"/>
    </location>
</feature>
<feature type="repeat" description="TPR" evidence="3">
    <location>
        <begin position="358"/>
        <end position="391"/>
    </location>
</feature>
<keyword evidence="1" id="KW-0677">Repeat</keyword>
<feature type="repeat" description="TPR" evidence="3">
    <location>
        <begin position="290"/>
        <end position="323"/>
    </location>
</feature>
<keyword evidence="2 3" id="KW-0802">TPR repeat</keyword>
<dbReference type="InterPro" id="IPR024983">
    <property type="entry name" value="CHAT_dom"/>
</dbReference>
<feature type="repeat" description="TPR" evidence="3">
    <location>
        <begin position="324"/>
        <end position="357"/>
    </location>
</feature>
<dbReference type="GO" id="GO:0016740">
    <property type="term" value="F:transferase activity"/>
    <property type="evidence" value="ECO:0007669"/>
    <property type="project" value="UniProtKB-KW"/>
</dbReference>
<dbReference type="AlphaFoldDB" id="A0A1Z4MVG1"/>
<protein>
    <submittedName>
        <fullName evidence="5">Protein prenyltransferase, alpha subunit</fullName>
    </submittedName>
</protein>
<evidence type="ECO:0000256" key="3">
    <source>
        <dbReference type="PROSITE-ProRule" id="PRU00339"/>
    </source>
</evidence>
<dbReference type="PANTHER" id="PTHR44943">
    <property type="entry name" value="CELLULOSE SYNTHASE OPERON PROTEIN C"/>
    <property type="match status" value="1"/>
</dbReference>
<dbReference type="Gene3D" id="1.25.40.10">
    <property type="entry name" value="Tetratricopeptide repeat domain"/>
    <property type="match status" value="5"/>
</dbReference>
<dbReference type="InterPro" id="IPR011990">
    <property type="entry name" value="TPR-like_helical_dom_sf"/>
</dbReference>
<dbReference type="SUPFAM" id="SSF48439">
    <property type="entry name" value="Protein prenylyltransferase"/>
    <property type="match status" value="2"/>
</dbReference>
<feature type="repeat" description="TPR" evidence="3">
    <location>
        <begin position="426"/>
        <end position="459"/>
    </location>
</feature>
<evidence type="ECO:0000313" key="6">
    <source>
        <dbReference type="Proteomes" id="UP000218785"/>
    </source>
</evidence>
<dbReference type="Pfam" id="PF12770">
    <property type="entry name" value="CHAT"/>
    <property type="match status" value="1"/>
</dbReference>
<dbReference type="PROSITE" id="PS50005">
    <property type="entry name" value="TPR"/>
    <property type="match status" value="9"/>
</dbReference>
<evidence type="ECO:0000256" key="1">
    <source>
        <dbReference type="ARBA" id="ARBA00022737"/>
    </source>
</evidence>
<accession>A0A1Z4MVG1</accession>
<proteinExistence type="predicted"/>